<accession>A0ABM6T8Z5</accession>
<feature type="domain" description="Transposase DDE" evidence="1">
    <location>
        <begin position="10"/>
        <end position="49"/>
    </location>
</feature>
<name>A0ABM6T8Z5_9BACE</name>
<dbReference type="InterPro" id="IPR025668">
    <property type="entry name" value="Tnp_DDE_dom"/>
</dbReference>
<dbReference type="EMBL" id="CP027231">
    <property type="protein sequence ID" value="AVM53237.1"/>
    <property type="molecule type" value="Genomic_DNA"/>
</dbReference>
<keyword evidence="3" id="KW-1185">Reference proteome</keyword>
<dbReference type="Pfam" id="PF13612">
    <property type="entry name" value="DDE_Tnp_1_3"/>
    <property type="match status" value="1"/>
</dbReference>
<reference evidence="2 3" key="1">
    <citation type="submission" date="2018-02" db="EMBL/GenBank/DDBJ databases">
        <authorList>
            <person name="Holder M.E."/>
            <person name="Ajami N.J."/>
            <person name="Petrosino J.F."/>
        </authorList>
    </citation>
    <scope>NUCLEOTIDE SEQUENCE [LARGE SCALE GENOMIC DNA]</scope>
    <source>
        <strain evidence="2 3">ATCC 33285</strain>
    </source>
</reference>
<evidence type="ECO:0000313" key="2">
    <source>
        <dbReference type="EMBL" id="AVM53237.1"/>
    </source>
</evidence>
<sequence>MVSSLLTEDIVSQKFFDRFFKDGILLITQLGADMKNKLIPFYDKMMLKKT</sequence>
<gene>
    <name evidence="2" type="ORF">C4H11_10115</name>
</gene>
<dbReference type="RefSeq" id="WP_106041705.1">
    <property type="nucleotide sequence ID" value="NZ_CP027231.1"/>
</dbReference>
<evidence type="ECO:0000313" key="3">
    <source>
        <dbReference type="Proteomes" id="UP000238304"/>
    </source>
</evidence>
<proteinExistence type="predicted"/>
<organism evidence="2 3">
    <name type="scientific">Bacteroides zoogleoformans</name>
    <dbReference type="NCBI Taxonomy" id="28119"/>
    <lineage>
        <taxon>Bacteria</taxon>
        <taxon>Pseudomonadati</taxon>
        <taxon>Bacteroidota</taxon>
        <taxon>Bacteroidia</taxon>
        <taxon>Bacteroidales</taxon>
        <taxon>Bacteroidaceae</taxon>
        <taxon>Bacteroides</taxon>
    </lineage>
</organism>
<dbReference type="Proteomes" id="UP000238304">
    <property type="component" value="Chromosome"/>
</dbReference>
<evidence type="ECO:0000259" key="1">
    <source>
        <dbReference type="Pfam" id="PF13612"/>
    </source>
</evidence>
<protein>
    <recommendedName>
        <fullName evidence="1">Transposase DDE domain-containing protein</fullName>
    </recommendedName>
</protein>